<keyword evidence="2" id="KW-0812">Transmembrane</keyword>
<dbReference type="PANTHER" id="PTHR30469:SF38">
    <property type="entry name" value="HLYD FAMILY SECRETION PROTEIN"/>
    <property type="match status" value="1"/>
</dbReference>
<evidence type="ECO:0000313" key="6">
    <source>
        <dbReference type="Proteomes" id="UP000287388"/>
    </source>
</evidence>
<dbReference type="Pfam" id="PF25973">
    <property type="entry name" value="BSH_CzcB"/>
    <property type="match status" value="1"/>
</dbReference>
<dbReference type="KEGG" id="bdm:EQG53_06980"/>
<dbReference type="GO" id="GO:1990281">
    <property type="term" value="C:efflux pump complex"/>
    <property type="evidence" value="ECO:0007669"/>
    <property type="project" value="TreeGrafter"/>
</dbReference>
<dbReference type="InterPro" id="IPR006143">
    <property type="entry name" value="RND_pump_MFP"/>
</dbReference>
<dbReference type="NCBIfam" id="TIGR01730">
    <property type="entry name" value="RND_mfp"/>
    <property type="match status" value="1"/>
</dbReference>
<protein>
    <submittedName>
        <fullName evidence="5">Efflux RND transporter periplasmic adaptor subunit</fullName>
    </submittedName>
</protein>
<accession>A0A410NW72</accession>
<dbReference type="InterPro" id="IPR058792">
    <property type="entry name" value="Beta-barrel_RND_2"/>
</dbReference>
<evidence type="ECO:0000313" key="5">
    <source>
        <dbReference type="EMBL" id="QAT14125.1"/>
    </source>
</evidence>
<feature type="transmembrane region" description="Helical" evidence="2">
    <location>
        <begin position="21"/>
        <end position="41"/>
    </location>
</feature>
<proteinExistence type="inferred from homology"/>
<feature type="domain" description="CusB-like beta-barrel" evidence="3">
    <location>
        <begin position="206"/>
        <end position="277"/>
    </location>
</feature>
<evidence type="ECO:0000259" key="4">
    <source>
        <dbReference type="Pfam" id="PF25973"/>
    </source>
</evidence>
<sequence>MDERRTDEELQGPGVRRPRRLAAVLATVLCVLLVGTGVYVWNVRPLRVVVAPARTGVAMDAVYASGVVDYARQANIAAVVSAPIVAVAVTEGERVRQGQLLARLEDGPQAAAAAQLEAQASLSRAGALRAERLAQHGFGPQAAAQDARSQLRAAEAAARGGAAALRFYRVTAPFAGVVIRRDAEPGNLATPSTILFTIASPDTLRVTAEVDERDIEGLRTGALAFVSADGLPGQVVRGRVETVTPAGDPEARVFRVRIALPRETLLRPGMTVDVNIVTGLRPQATLIPEAAVDAGRAWVVIGRQAEPRKLRTGARAADSVEVISGVRPGENVILNPPPGLRAGRAVKASEAP</sequence>
<gene>
    <name evidence="5" type="ORF">EQG53_06980</name>
</gene>
<dbReference type="EMBL" id="CP035093">
    <property type="protein sequence ID" value="QAT14125.1"/>
    <property type="molecule type" value="Genomic_DNA"/>
</dbReference>
<organism evidence="5 6">
    <name type="scientific">Brevundimonas diminuta</name>
    <name type="common">Pseudomonas diminuta</name>
    <dbReference type="NCBI Taxonomy" id="293"/>
    <lineage>
        <taxon>Bacteria</taxon>
        <taxon>Pseudomonadati</taxon>
        <taxon>Pseudomonadota</taxon>
        <taxon>Alphaproteobacteria</taxon>
        <taxon>Caulobacterales</taxon>
        <taxon>Caulobacteraceae</taxon>
        <taxon>Brevundimonas</taxon>
    </lineage>
</organism>
<dbReference type="PANTHER" id="PTHR30469">
    <property type="entry name" value="MULTIDRUG RESISTANCE PROTEIN MDTA"/>
    <property type="match status" value="1"/>
</dbReference>
<keyword evidence="2" id="KW-1133">Transmembrane helix</keyword>
<dbReference type="Proteomes" id="UP000287388">
    <property type="component" value="Chromosome"/>
</dbReference>
<evidence type="ECO:0000256" key="1">
    <source>
        <dbReference type="ARBA" id="ARBA00009477"/>
    </source>
</evidence>
<evidence type="ECO:0000256" key="2">
    <source>
        <dbReference type="SAM" id="Phobius"/>
    </source>
</evidence>
<dbReference type="Pfam" id="PF25954">
    <property type="entry name" value="Beta-barrel_RND_2"/>
    <property type="match status" value="1"/>
</dbReference>
<dbReference type="InterPro" id="IPR058647">
    <property type="entry name" value="BSH_CzcB-like"/>
</dbReference>
<dbReference type="SUPFAM" id="SSF111369">
    <property type="entry name" value="HlyD-like secretion proteins"/>
    <property type="match status" value="1"/>
</dbReference>
<dbReference type="Gene3D" id="2.40.420.20">
    <property type="match status" value="1"/>
</dbReference>
<comment type="similarity">
    <text evidence="1">Belongs to the membrane fusion protein (MFP) (TC 8.A.1) family.</text>
</comment>
<dbReference type="GO" id="GO:0015562">
    <property type="term" value="F:efflux transmembrane transporter activity"/>
    <property type="evidence" value="ECO:0007669"/>
    <property type="project" value="TreeGrafter"/>
</dbReference>
<dbReference type="AlphaFoldDB" id="A0A410NW72"/>
<dbReference type="Gene3D" id="1.10.287.470">
    <property type="entry name" value="Helix hairpin bin"/>
    <property type="match status" value="1"/>
</dbReference>
<reference evidence="5 6" key="1">
    <citation type="submission" date="2019-01" db="EMBL/GenBank/DDBJ databases">
        <title>Brevundimonas diminuta Genome sequencing and assembly.</title>
        <authorList>
            <person name="Chen H."/>
        </authorList>
    </citation>
    <scope>NUCLEOTIDE SEQUENCE [LARGE SCALE GENOMIC DNA]</scope>
    <source>
        <strain evidence="6">ATCC(B) 19146</strain>
    </source>
</reference>
<feature type="domain" description="CzcB-like barrel-sandwich hybrid" evidence="4">
    <location>
        <begin position="73"/>
        <end position="199"/>
    </location>
</feature>
<evidence type="ECO:0000259" key="3">
    <source>
        <dbReference type="Pfam" id="PF25954"/>
    </source>
</evidence>
<dbReference type="Gene3D" id="2.40.50.100">
    <property type="match status" value="1"/>
</dbReference>
<keyword evidence="2" id="KW-0472">Membrane</keyword>
<dbReference type="FunFam" id="2.40.30.170:FF:000010">
    <property type="entry name" value="Efflux RND transporter periplasmic adaptor subunit"/>
    <property type="match status" value="1"/>
</dbReference>
<name>A0A410NW72_BREDI</name>
<dbReference type="Gene3D" id="2.40.30.170">
    <property type="match status" value="1"/>
</dbReference>